<sequence>MDIFNRFDITCYEANEDTNKMIISYGNVARKIVKINLLLRYLNSVKNTETFKESQK</sequence>
<proteinExistence type="predicted"/>
<dbReference type="EMBL" id="BQXY01000006">
    <property type="protein sequence ID" value="GKU26615.1"/>
    <property type="molecule type" value="Genomic_DNA"/>
</dbReference>
<organism evidence="1 2">
    <name type="scientific">Clostridium folliculivorans</name>
    <dbReference type="NCBI Taxonomy" id="2886038"/>
    <lineage>
        <taxon>Bacteria</taxon>
        <taxon>Bacillati</taxon>
        <taxon>Bacillota</taxon>
        <taxon>Clostridia</taxon>
        <taxon>Eubacteriales</taxon>
        <taxon>Clostridiaceae</taxon>
        <taxon>Clostridium</taxon>
    </lineage>
</organism>
<evidence type="ECO:0000313" key="1">
    <source>
        <dbReference type="EMBL" id="GKU26615.1"/>
    </source>
</evidence>
<gene>
    <name evidence="1" type="ORF">CFOLD11_34420</name>
</gene>
<keyword evidence="2" id="KW-1185">Reference proteome</keyword>
<comment type="caution">
    <text evidence="1">The sequence shown here is derived from an EMBL/GenBank/DDBJ whole genome shotgun (WGS) entry which is preliminary data.</text>
</comment>
<accession>A0A9W5Y4Y6</accession>
<evidence type="ECO:0000313" key="2">
    <source>
        <dbReference type="Proteomes" id="UP001057868"/>
    </source>
</evidence>
<dbReference type="Proteomes" id="UP001057868">
    <property type="component" value="Unassembled WGS sequence"/>
</dbReference>
<dbReference type="AlphaFoldDB" id="A0A9W5Y4Y6"/>
<name>A0A9W5Y4Y6_9CLOT</name>
<reference evidence="1" key="1">
    <citation type="journal article" date="2023" name="Int. J. Syst. Evol. Microbiol.">
        <title>&lt;i&gt;Clostridium folliculivorans&lt;/i&gt; sp. nov., isolated from soil samples of an organic paddy in Japan.</title>
        <authorList>
            <person name="Tazawa J."/>
            <person name="Kobayashi H."/>
            <person name="Tanizawa Y."/>
            <person name="Uchino A."/>
            <person name="Tanaka F."/>
            <person name="Urashima Y."/>
            <person name="Miura S."/>
            <person name="Sakamoto M."/>
            <person name="Ohkuma M."/>
            <person name="Tohno M."/>
        </authorList>
    </citation>
    <scope>NUCLEOTIDE SEQUENCE</scope>
    <source>
        <strain evidence="1">D1-1</strain>
    </source>
</reference>
<protein>
    <submittedName>
        <fullName evidence="1">Uncharacterized protein</fullName>
    </submittedName>
</protein>